<dbReference type="InterPro" id="IPR028938">
    <property type="entry name" value="Rsf1-like"/>
</dbReference>
<organism evidence="3 4">
    <name type="scientific">Punica granatum</name>
    <name type="common">Pomegranate</name>
    <dbReference type="NCBI Taxonomy" id="22663"/>
    <lineage>
        <taxon>Eukaryota</taxon>
        <taxon>Viridiplantae</taxon>
        <taxon>Streptophyta</taxon>
        <taxon>Embryophyta</taxon>
        <taxon>Tracheophyta</taxon>
        <taxon>Spermatophyta</taxon>
        <taxon>Magnoliopsida</taxon>
        <taxon>eudicotyledons</taxon>
        <taxon>Gunneridae</taxon>
        <taxon>Pentapetalae</taxon>
        <taxon>rosids</taxon>
        <taxon>malvids</taxon>
        <taxon>Myrtales</taxon>
        <taxon>Lythraceae</taxon>
        <taxon>Punica</taxon>
    </lineage>
</organism>
<proteinExistence type="predicted"/>
<keyword evidence="1" id="KW-0175">Coiled coil</keyword>
<accession>A0A6P8DKZ0</accession>
<feature type="compositionally biased region" description="Polar residues" evidence="2">
    <location>
        <begin position="474"/>
        <end position="491"/>
    </location>
</feature>
<feature type="compositionally biased region" description="Basic and acidic residues" evidence="2">
    <location>
        <begin position="361"/>
        <end position="376"/>
    </location>
</feature>
<feature type="region of interest" description="Disordered" evidence="2">
    <location>
        <begin position="357"/>
        <end position="444"/>
    </location>
</feature>
<dbReference type="Proteomes" id="UP000515151">
    <property type="component" value="Chromosome 1"/>
</dbReference>
<feature type="region of interest" description="Disordered" evidence="2">
    <location>
        <begin position="1"/>
        <end position="28"/>
    </location>
</feature>
<dbReference type="PANTHER" id="PTHR14296">
    <property type="entry name" value="REMODELING AND SPACING FACTOR 1"/>
    <property type="match status" value="1"/>
</dbReference>
<dbReference type="AlphaFoldDB" id="A0A6P8DKZ0"/>
<feature type="compositionally biased region" description="Acidic residues" evidence="2">
    <location>
        <begin position="411"/>
        <end position="422"/>
    </location>
</feature>
<feature type="coiled-coil region" evidence="1">
    <location>
        <begin position="290"/>
        <end position="317"/>
    </location>
</feature>
<dbReference type="RefSeq" id="XP_031396915.1">
    <property type="nucleotide sequence ID" value="XM_031541055.1"/>
</dbReference>
<keyword evidence="3" id="KW-1185">Reference proteome</keyword>
<sequence>MPDRHRRTAAEEDEAASGRDKKKAKVDEGGGHEAVVVLDGSDVAMEKELRRLREQWELASVLNFLCVFEPIMEKAPKISAEEIETAIIRPNDLLVQLHVKLLKGIPPVSKTLNCCDAWLTILRKKLNPWWPWVAEGEIPLQAANGEEMSKYKELDPIERLLILKALCELRLEQDDAVSHVNDVLQDGNQISFFRKAQVADDGNGTSYWYEGNAVIGHRLYQAIVKSDLSKNSKSKMESNYTVGSVQPAMSFQWETVATNLEEFRQVADELASSKERAKVAISGIIESDMIPVLERLKKKKENALKRIERQKMHLSSRITSYASVSSRSCRSHRLITYTYADDYDRAIDEAIRVTQKRKKKRGEEHAKQSKQGELRVEVSISDGGSDEDTDSNNKYHSSRSKTSIEERKEPEDDEDDGEDGEYDGAKEEVSEMSLDLFESDKENDRLGYRLKAPGVKWSKRLAGVTNQKAKETMKPNTRNLLRQRPVQNSAFDSIVVPDSDDAEN</sequence>
<gene>
    <name evidence="4" type="primary">LOC116207903</name>
</gene>
<name>A0A6P8DKZ0_PUNGR</name>
<dbReference type="GO" id="GO:0031213">
    <property type="term" value="C:RSF complex"/>
    <property type="evidence" value="ECO:0007669"/>
    <property type="project" value="InterPro"/>
</dbReference>
<protein>
    <submittedName>
        <fullName evidence="4">DDT domain-containing protein DDR4 isoform X1</fullName>
    </submittedName>
</protein>
<reference evidence="3" key="1">
    <citation type="journal article" date="2020" name="Plant Biotechnol. J.">
        <title>The pomegranate (Punica granatum L.) draft genome dissects genetic divergence between soft- and hard-seeded cultivars.</title>
        <authorList>
            <person name="Luo X."/>
            <person name="Li H."/>
            <person name="Wu Z."/>
            <person name="Yao W."/>
            <person name="Zhao P."/>
            <person name="Cao D."/>
            <person name="Yu H."/>
            <person name="Li K."/>
            <person name="Poudel K."/>
            <person name="Zhao D."/>
            <person name="Zhang F."/>
            <person name="Xia X."/>
            <person name="Chen L."/>
            <person name="Wang Q."/>
            <person name="Jing D."/>
            <person name="Cao S."/>
        </authorList>
    </citation>
    <scope>NUCLEOTIDE SEQUENCE [LARGE SCALE GENOMIC DNA]</scope>
    <source>
        <strain evidence="3">cv. Tunisia</strain>
    </source>
</reference>
<reference evidence="4" key="2">
    <citation type="submission" date="2025-08" db="UniProtKB">
        <authorList>
            <consortium name="RefSeq"/>
        </authorList>
    </citation>
    <scope>IDENTIFICATION</scope>
    <source>
        <tissue evidence="4">Leaf</tissue>
    </source>
</reference>
<evidence type="ECO:0000256" key="1">
    <source>
        <dbReference type="SAM" id="Coils"/>
    </source>
</evidence>
<evidence type="ECO:0000313" key="4">
    <source>
        <dbReference type="RefSeq" id="XP_031396915.1"/>
    </source>
</evidence>
<evidence type="ECO:0000313" key="3">
    <source>
        <dbReference type="Proteomes" id="UP000515151"/>
    </source>
</evidence>
<dbReference type="GeneID" id="116207903"/>
<dbReference type="GO" id="GO:0006355">
    <property type="term" value="P:regulation of DNA-templated transcription"/>
    <property type="evidence" value="ECO:0007669"/>
    <property type="project" value="InterPro"/>
</dbReference>
<evidence type="ECO:0000256" key="2">
    <source>
        <dbReference type="SAM" id="MobiDB-lite"/>
    </source>
</evidence>
<dbReference type="OrthoDB" id="303107at2759"/>
<feature type="region of interest" description="Disordered" evidence="2">
    <location>
        <begin position="466"/>
        <end position="504"/>
    </location>
</feature>
<dbReference type="PANTHER" id="PTHR14296:SF12">
    <property type="entry name" value="DDT DOMAIN-CONTAINING PROTEIN DDR4 ISOFORM X1"/>
    <property type="match status" value="1"/>
</dbReference>